<proteinExistence type="predicted"/>
<sequence>MPFWCKVDRGNDPRAMCAPRVHMEGLTAHSRHAKGGLFFGLGFFSFGPTKFGLYIWVVNLGLVCFTFGLFL</sequence>
<protein>
    <submittedName>
        <fullName evidence="1">Uncharacterized protein</fullName>
    </submittedName>
</protein>
<name>A0A5D2QJS3_GOSTO</name>
<evidence type="ECO:0000313" key="1">
    <source>
        <dbReference type="EMBL" id="TYI28841.1"/>
    </source>
</evidence>
<keyword evidence="2" id="KW-1185">Reference proteome</keyword>
<reference evidence="1 2" key="1">
    <citation type="submission" date="2019-07" db="EMBL/GenBank/DDBJ databases">
        <title>WGS assembly of Gossypium tomentosum.</title>
        <authorList>
            <person name="Chen Z.J."/>
            <person name="Sreedasyam A."/>
            <person name="Ando A."/>
            <person name="Song Q."/>
            <person name="De L."/>
            <person name="Hulse-Kemp A."/>
            <person name="Ding M."/>
            <person name="Ye W."/>
            <person name="Kirkbride R."/>
            <person name="Jenkins J."/>
            <person name="Plott C."/>
            <person name="Lovell J."/>
            <person name="Lin Y.-M."/>
            <person name="Vaughn R."/>
            <person name="Liu B."/>
            <person name="Li W."/>
            <person name="Simpson S."/>
            <person name="Scheffler B."/>
            <person name="Saski C."/>
            <person name="Grover C."/>
            <person name="Hu G."/>
            <person name="Conover J."/>
            <person name="Carlson J."/>
            <person name="Shu S."/>
            <person name="Boston L."/>
            <person name="Williams M."/>
            <person name="Peterson D."/>
            <person name="Mcgee K."/>
            <person name="Jones D."/>
            <person name="Wendel J."/>
            <person name="Stelly D."/>
            <person name="Grimwood J."/>
            <person name="Schmutz J."/>
        </authorList>
    </citation>
    <scope>NUCLEOTIDE SEQUENCE [LARGE SCALE GENOMIC DNA]</scope>
    <source>
        <strain evidence="1">7179.01</strain>
    </source>
</reference>
<organism evidence="1 2">
    <name type="scientific">Gossypium tomentosum</name>
    <name type="common">Hawaiian cotton</name>
    <name type="synonym">Gossypium sandvicense</name>
    <dbReference type="NCBI Taxonomy" id="34277"/>
    <lineage>
        <taxon>Eukaryota</taxon>
        <taxon>Viridiplantae</taxon>
        <taxon>Streptophyta</taxon>
        <taxon>Embryophyta</taxon>
        <taxon>Tracheophyta</taxon>
        <taxon>Spermatophyta</taxon>
        <taxon>Magnoliopsida</taxon>
        <taxon>eudicotyledons</taxon>
        <taxon>Gunneridae</taxon>
        <taxon>Pentapetalae</taxon>
        <taxon>rosids</taxon>
        <taxon>malvids</taxon>
        <taxon>Malvales</taxon>
        <taxon>Malvaceae</taxon>
        <taxon>Malvoideae</taxon>
        <taxon>Gossypium</taxon>
    </lineage>
</organism>
<dbReference type="EMBL" id="CM017614">
    <property type="protein sequence ID" value="TYI28841.1"/>
    <property type="molecule type" value="Genomic_DNA"/>
</dbReference>
<accession>A0A5D2QJS3</accession>
<dbReference type="AlphaFoldDB" id="A0A5D2QJS3"/>
<evidence type="ECO:0000313" key="2">
    <source>
        <dbReference type="Proteomes" id="UP000322667"/>
    </source>
</evidence>
<gene>
    <name evidence="1" type="ORF">ES332_A05G272700v1</name>
</gene>
<dbReference type="Proteomes" id="UP000322667">
    <property type="component" value="Chromosome A05"/>
</dbReference>